<keyword evidence="2" id="KW-1185">Reference proteome</keyword>
<evidence type="ECO:0000313" key="2">
    <source>
        <dbReference type="Proteomes" id="UP000199393"/>
    </source>
</evidence>
<name>A0A1C3NED9_9ACTN</name>
<protein>
    <submittedName>
        <fullName evidence="1">Uncharacterized protein</fullName>
    </submittedName>
</protein>
<sequence length="89" mass="9652">MTAPPVPDVPEGTRLYLRAGEWRAGQGTPAAGYLDLRVLRVYGNPIGGRVWVRGHHIECVWPDGDCTAPWCVEAQVSVAAIRANVDGKQ</sequence>
<dbReference type="Proteomes" id="UP000199393">
    <property type="component" value="Chromosome I"/>
</dbReference>
<gene>
    <name evidence="1" type="ORF">GA0070620_6537</name>
</gene>
<evidence type="ECO:0000313" key="1">
    <source>
        <dbReference type="EMBL" id="SBV30930.1"/>
    </source>
</evidence>
<dbReference type="OrthoDB" id="3402634at2"/>
<reference evidence="2" key="1">
    <citation type="submission" date="2016-06" db="EMBL/GenBank/DDBJ databases">
        <authorList>
            <person name="Varghese N."/>
        </authorList>
    </citation>
    <scope>NUCLEOTIDE SEQUENCE [LARGE SCALE GENOMIC DNA]</scope>
    <source>
        <strain evidence="2">DSM 45344</strain>
    </source>
</reference>
<accession>A0A1C3NED9</accession>
<dbReference type="STRING" id="307121.GA0070620_6537"/>
<proteinExistence type="predicted"/>
<dbReference type="AlphaFoldDB" id="A0A1C3NED9"/>
<organism evidence="1 2">
    <name type="scientific">Micromonospora krabiensis</name>
    <dbReference type="NCBI Taxonomy" id="307121"/>
    <lineage>
        <taxon>Bacteria</taxon>
        <taxon>Bacillati</taxon>
        <taxon>Actinomycetota</taxon>
        <taxon>Actinomycetes</taxon>
        <taxon>Micromonosporales</taxon>
        <taxon>Micromonosporaceae</taxon>
        <taxon>Micromonospora</taxon>
    </lineage>
</organism>
<dbReference type="EMBL" id="LT598496">
    <property type="protein sequence ID" value="SBV30930.1"/>
    <property type="molecule type" value="Genomic_DNA"/>
</dbReference>
<dbReference type="RefSeq" id="WP_091597668.1">
    <property type="nucleotide sequence ID" value="NZ_JBHRWG010000002.1"/>
</dbReference>